<reference evidence="8" key="1">
    <citation type="submission" date="2020-12" db="EMBL/GenBank/DDBJ databases">
        <title>Metabolic potential, ecology and presence of endohyphal bacteria is reflected in genomic diversity of Mucoromycotina.</title>
        <authorList>
            <person name="Muszewska A."/>
            <person name="Okrasinska A."/>
            <person name="Steczkiewicz K."/>
            <person name="Drgas O."/>
            <person name="Orlowska M."/>
            <person name="Perlinska-Lenart U."/>
            <person name="Aleksandrzak-Piekarczyk T."/>
            <person name="Szatraj K."/>
            <person name="Zielenkiewicz U."/>
            <person name="Pilsyk S."/>
            <person name="Malc E."/>
            <person name="Mieczkowski P."/>
            <person name="Kruszewska J.S."/>
            <person name="Biernat P."/>
            <person name="Pawlowska J."/>
        </authorList>
    </citation>
    <scope>NUCLEOTIDE SEQUENCE</scope>
    <source>
        <strain evidence="8">WA0000051536</strain>
    </source>
</reference>
<proteinExistence type="inferred from homology"/>
<keyword evidence="3" id="KW-0238">DNA-binding</keyword>
<comment type="function">
    <text evidence="5">Transcriptional coactivator that stimulates GCN4-dependent transcriptional activity by bridging the DNA-binding region of GCN4 and TBP (SPT15), thereby recruiting TBP to GCN4-bound promoters. Involved in induction of the ribosome quality control (RQC) pathway; a pathway that degrades nascent peptide chains during problematic translation. Required to prevent stalled ribosomes from frameshifting.</text>
</comment>
<dbReference type="AlphaFoldDB" id="A0A8H7UCQ6"/>
<keyword evidence="4" id="KW-0804">Transcription</keyword>
<dbReference type="FunFam" id="1.10.260.40:FF:000018">
    <property type="entry name" value="Multiprotein bridging factor 1"/>
    <property type="match status" value="1"/>
</dbReference>
<evidence type="ECO:0000256" key="2">
    <source>
        <dbReference type="ARBA" id="ARBA00023015"/>
    </source>
</evidence>
<evidence type="ECO:0000256" key="6">
    <source>
        <dbReference type="SAM" id="MobiDB-lite"/>
    </source>
</evidence>
<dbReference type="InterPro" id="IPR010982">
    <property type="entry name" value="Lambda_DNA-bd_dom_sf"/>
</dbReference>
<keyword evidence="2" id="KW-0805">Transcription regulation</keyword>
<evidence type="ECO:0000313" key="9">
    <source>
        <dbReference type="Proteomes" id="UP000612746"/>
    </source>
</evidence>
<dbReference type="CDD" id="cd00093">
    <property type="entry name" value="HTH_XRE"/>
    <property type="match status" value="1"/>
</dbReference>
<evidence type="ECO:0000256" key="5">
    <source>
        <dbReference type="ARBA" id="ARBA00035107"/>
    </source>
</evidence>
<name>A0A8H7UCQ6_9FUNG</name>
<evidence type="ECO:0000256" key="3">
    <source>
        <dbReference type="ARBA" id="ARBA00023125"/>
    </source>
</evidence>
<evidence type="ECO:0000256" key="1">
    <source>
        <dbReference type="ARBA" id="ARBA00009802"/>
    </source>
</evidence>
<evidence type="ECO:0000256" key="4">
    <source>
        <dbReference type="ARBA" id="ARBA00023163"/>
    </source>
</evidence>
<dbReference type="PANTHER" id="PTHR10245">
    <property type="entry name" value="ENDOTHELIAL DIFFERENTIATION-RELATED FACTOR 1 MULTIPROTEIN BRIDGING FACTOR 1"/>
    <property type="match status" value="1"/>
</dbReference>
<gene>
    <name evidence="8" type="ORF">INT44_007566</name>
</gene>
<protein>
    <recommendedName>
        <fullName evidence="7">HTH cro/C1-type domain-containing protein</fullName>
    </recommendedName>
</protein>
<dbReference type="SMART" id="SM00530">
    <property type="entry name" value="HTH_XRE"/>
    <property type="match status" value="1"/>
</dbReference>
<dbReference type="PANTHER" id="PTHR10245:SF15">
    <property type="entry name" value="ENDOTHELIAL DIFFERENTIATION-RELATED FACTOR 1"/>
    <property type="match status" value="1"/>
</dbReference>
<dbReference type="EMBL" id="JAEPRA010000015">
    <property type="protein sequence ID" value="KAG2175088.1"/>
    <property type="molecule type" value="Genomic_DNA"/>
</dbReference>
<keyword evidence="9" id="KW-1185">Reference proteome</keyword>
<dbReference type="GO" id="GO:0003677">
    <property type="term" value="F:DNA binding"/>
    <property type="evidence" value="ECO:0007669"/>
    <property type="project" value="UniProtKB-KW"/>
</dbReference>
<dbReference type="SUPFAM" id="SSF47413">
    <property type="entry name" value="lambda repressor-like DNA-binding domains"/>
    <property type="match status" value="1"/>
</dbReference>
<dbReference type="Pfam" id="PF01381">
    <property type="entry name" value="HTH_3"/>
    <property type="match status" value="1"/>
</dbReference>
<dbReference type="Pfam" id="PF08523">
    <property type="entry name" value="MBF1"/>
    <property type="match status" value="1"/>
</dbReference>
<dbReference type="PROSITE" id="PS50943">
    <property type="entry name" value="HTH_CROC1"/>
    <property type="match status" value="1"/>
</dbReference>
<accession>A0A8H7UCQ6</accession>
<evidence type="ECO:0000259" key="7">
    <source>
        <dbReference type="PROSITE" id="PS50943"/>
    </source>
</evidence>
<dbReference type="GO" id="GO:0005634">
    <property type="term" value="C:nucleus"/>
    <property type="evidence" value="ECO:0007669"/>
    <property type="project" value="TreeGrafter"/>
</dbReference>
<feature type="region of interest" description="Disordered" evidence="6">
    <location>
        <begin position="13"/>
        <end position="69"/>
    </location>
</feature>
<organism evidence="8 9">
    <name type="scientific">Umbelopsis vinacea</name>
    <dbReference type="NCBI Taxonomy" id="44442"/>
    <lineage>
        <taxon>Eukaryota</taxon>
        <taxon>Fungi</taxon>
        <taxon>Fungi incertae sedis</taxon>
        <taxon>Mucoromycota</taxon>
        <taxon>Mucoromycotina</taxon>
        <taxon>Umbelopsidomycetes</taxon>
        <taxon>Umbelopsidales</taxon>
        <taxon>Umbelopsidaceae</taxon>
        <taxon>Umbelopsis</taxon>
    </lineage>
</organism>
<dbReference type="Gene3D" id="1.10.260.40">
    <property type="entry name" value="lambda repressor-like DNA-binding domains"/>
    <property type="match status" value="1"/>
</dbReference>
<dbReference type="InterPro" id="IPR013729">
    <property type="entry name" value="MBF1_N"/>
</dbReference>
<comment type="caution">
    <text evidence="8">The sequence shown here is derived from an EMBL/GenBank/DDBJ whole genome shotgun (WGS) entry which is preliminary data.</text>
</comment>
<feature type="compositionally biased region" description="Basic and acidic residues" evidence="6">
    <location>
        <begin position="51"/>
        <end position="65"/>
    </location>
</feature>
<comment type="similarity">
    <text evidence="1">Belongs to the MBF1 family.</text>
</comment>
<feature type="domain" description="HTH cro/C1-type" evidence="7">
    <location>
        <begin position="80"/>
        <end position="134"/>
    </location>
</feature>
<sequence>MEQDWNVTVLRKRAADKAKVSRTNSEVNAARRAGAVVATEKKTTTNAGHANTDHARIAKLDRDNDVTAPPKIDVSVGKAIQKARGDKSLTQKDLAQLINEKPQIVNEYEAGKAVPNQQILGKLERALGVKLRGKGIGEPLTFGKKK</sequence>
<dbReference type="OrthoDB" id="10253401at2759"/>
<dbReference type="InterPro" id="IPR001387">
    <property type="entry name" value="Cro/C1-type_HTH"/>
</dbReference>
<dbReference type="Proteomes" id="UP000612746">
    <property type="component" value="Unassembled WGS sequence"/>
</dbReference>
<evidence type="ECO:0000313" key="8">
    <source>
        <dbReference type="EMBL" id="KAG2175088.1"/>
    </source>
</evidence>